<reference evidence="1" key="1">
    <citation type="submission" date="2022-05" db="EMBL/GenBank/DDBJ databases">
        <title>The Musa troglodytarum L. genome provides insights into the mechanism of non-climacteric behaviour and enrichment of carotenoids.</title>
        <authorList>
            <person name="Wang J."/>
        </authorList>
    </citation>
    <scope>NUCLEOTIDE SEQUENCE</scope>
    <source>
        <tissue evidence="1">Leaf</tissue>
    </source>
</reference>
<evidence type="ECO:0000313" key="1">
    <source>
        <dbReference type="EMBL" id="URE32144.1"/>
    </source>
</evidence>
<keyword evidence="2" id="KW-1185">Reference proteome</keyword>
<protein>
    <submittedName>
        <fullName evidence="1">Uncharacterized protein</fullName>
    </submittedName>
</protein>
<dbReference type="EMBL" id="CP097510">
    <property type="protein sequence ID" value="URE32144.1"/>
    <property type="molecule type" value="Genomic_DNA"/>
</dbReference>
<sequence>MTSSETPSPVAVLASRERLPPFLSRSELTKDSKIVLPRFKWQRLWMILPPHDTIHVASISQVGSTSRQSTQASMGFIAIVYSRQYRFLASTTPSNIYSKNI</sequence>
<gene>
    <name evidence="1" type="ORF">MUK42_06079</name>
</gene>
<name>A0A9E7HCU0_9LILI</name>
<proteinExistence type="predicted"/>
<accession>A0A9E7HCU0</accession>
<dbReference type="AlphaFoldDB" id="A0A9E7HCU0"/>
<dbReference type="Proteomes" id="UP001055439">
    <property type="component" value="Chromosome 8"/>
</dbReference>
<organism evidence="1 2">
    <name type="scientific">Musa troglodytarum</name>
    <name type="common">fe'i banana</name>
    <dbReference type="NCBI Taxonomy" id="320322"/>
    <lineage>
        <taxon>Eukaryota</taxon>
        <taxon>Viridiplantae</taxon>
        <taxon>Streptophyta</taxon>
        <taxon>Embryophyta</taxon>
        <taxon>Tracheophyta</taxon>
        <taxon>Spermatophyta</taxon>
        <taxon>Magnoliopsida</taxon>
        <taxon>Liliopsida</taxon>
        <taxon>Zingiberales</taxon>
        <taxon>Musaceae</taxon>
        <taxon>Musa</taxon>
    </lineage>
</organism>
<evidence type="ECO:0000313" key="2">
    <source>
        <dbReference type="Proteomes" id="UP001055439"/>
    </source>
</evidence>